<evidence type="ECO:0000313" key="2">
    <source>
        <dbReference type="Proteomes" id="UP000294901"/>
    </source>
</evidence>
<protein>
    <submittedName>
        <fullName evidence="1">Uncharacterized protein</fullName>
    </submittedName>
</protein>
<dbReference type="AlphaFoldDB" id="A0A4R6K451"/>
<proteinExistence type="predicted"/>
<dbReference type="OrthoDB" id="4534190at2"/>
<comment type="caution">
    <text evidence="1">The sequence shown here is derived from an EMBL/GenBank/DDBJ whole genome shotgun (WGS) entry which is preliminary data.</text>
</comment>
<dbReference type="Proteomes" id="UP000294901">
    <property type="component" value="Unassembled WGS sequence"/>
</dbReference>
<dbReference type="RefSeq" id="WP_133875977.1">
    <property type="nucleotide sequence ID" value="NZ_BOMD01000112.1"/>
</dbReference>
<sequence>MTQQLTDLGATDPPAHLEELVAGLEPGGSVTRVYDRGRHPTGRQIDAVVVVRDARFADFVPVLDPLMIHTFGAILPGWHDLSAAPADGARSVHLVARGDALLRWRLQVIPEGAGASGPAGHPRPAPTTENHVAEVLVRLHEALERTGEDRMLAAYEQISLALDALAAVTWSMIGTAGAGRGWAELDEALAATVLGRRCLTALRDLTSAGMPAGVRELTGVIADILAVVELTAPEVAQRWAGPLDSYRRYLGIWDRTR</sequence>
<keyword evidence="2" id="KW-1185">Reference proteome</keyword>
<accession>A0A4R6K451</accession>
<name>A0A4R6K451_9ACTN</name>
<dbReference type="EMBL" id="SNWR01000001">
    <property type="protein sequence ID" value="TDO42035.1"/>
    <property type="molecule type" value="Genomic_DNA"/>
</dbReference>
<gene>
    <name evidence="1" type="ORF">C8E87_5798</name>
</gene>
<reference evidence="1 2" key="1">
    <citation type="submission" date="2019-03" db="EMBL/GenBank/DDBJ databases">
        <title>Sequencing the genomes of 1000 actinobacteria strains.</title>
        <authorList>
            <person name="Klenk H.-P."/>
        </authorList>
    </citation>
    <scope>NUCLEOTIDE SEQUENCE [LARGE SCALE GENOMIC DNA]</scope>
    <source>
        <strain evidence="1 2">DSM 43805</strain>
    </source>
</reference>
<organism evidence="1 2">
    <name type="scientific">Paractinoplanes brasiliensis</name>
    <dbReference type="NCBI Taxonomy" id="52695"/>
    <lineage>
        <taxon>Bacteria</taxon>
        <taxon>Bacillati</taxon>
        <taxon>Actinomycetota</taxon>
        <taxon>Actinomycetes</taxon>
        <taxon>Micromonosporales</taxon>
        <taxon>Micromonosporaceae</taxon>
        <taxon>Paractinoplanes</taxon>
    </lineage>
</organism>
<evidence type="ECO:0000313" key="1">
    <source>
        <dbReference type="EMBL" id="TDO42035.1"/>
    </source>
</evidence>